<feature type="region of interest" description="Disordered" evidence="1">
    <location>
        <begin position="1"/>
        <end position="49"/>
    </location>
</feature>
<dbReference type="EMBL" id="VSSQ01061676">
    <property type="protein sequence ID" value="MPN14973.1"/>
    <property type="molecule type" value="Genomic_DNA"/>
</dbReference>
<gene>
    <name evidence="2" type="ORF">SDC9_162302</name>
</gene>
<protein>
    <submittedName>
        <fullName evidence="2">Uncharacterized protein</fullName>
    </submittedName>
</protein>
<evidence type="ECO:0000313" key="2">
    <source>
        <dbReference type="EMBL" id="MPN14973.1"/>
    </source>
</evidence>
<sequence length="108" mass="11189">MDKGQGQTPAAAPMHAQHGIPGLLAGHAQQYHRPHALRPGNGILHDFQPAGLQPGDAQAGLPGCLSLKCRQPPQCLGAHALAPAPQTVLGNEVVEVIACGLYPVTTRQ</sequence>
<dbReference type="AlphaFoldDB" id="A0A645FSB9"/>
<organism evidence="2">
    <name type="scientific">bioreactor metagenome</name>
    <dbReference type="NCBI Taxonomy" id="1076179"/>
    <lineage>
        <taxon>unclassified sequences</taxon>
        <taxon>metagenomes</taxon>
        <taxon>ecological metagenomes</taxon>
    </lineage>
</organism>
<accession>A0A645FSB9</accession>
<comment type="caution">
    <text evidence="2">The sequence shown here is derived from an EMBL/GenBank/DDBJ whole genome shotgun (WGS) entry which is preliminary data.</text>
</comment>
<name>A0A645FSB9_9ZZZZ</name>
<reference evidence="2" key="1">
    <citation type="submission" date="2019-08" db="EMBL/GenBank/DDBJ databases">
        <authorList>
            <person name="Kucharzyk K."/>
            <person name="Murdoch R.W."/>
            <person name="Higgins S."/>
            <person name="Loffler F."/>
        </authorList>
    </citation>
    <scope>NUCLEOTIDE SEQUENCE</scope>
</reference>
<evidence type="ECO:0000256" key="1">
    <source>
        <dbReference type="SAM" id="MobiDB-lite"/>
    </source>
</evidence>
<proteinExistence type="predicted"/>